<organism evidence="1 2">
    <name type="scientific">Elysia crispata</name>
    <name type="common">lettuce slug</name>
    <dbReference type="NCBI Taxonomy" id="231223"/>
    <lineage>
        <taxon>Eukaryota</taxon>
        <taxon>Metazoa</taxon>
        <taxon>Spiralia</taxon>
        <taxon>Lophotrochozoa</taxon>
        <taxon>Mollusca</taxon>
        <taxon>Gastropoda</taxon>
        <taxon>Heterobranchia</taxon>
        <taxon>Euthyneura</taxon>
        <taxon>Panpulmonata</taxon>
        <taxon>Sacoglossa</taxon>
        <taxon>Placobranchoidea</taxon>
        <taxon>Plakobranchidae</taxon>
        <taxon>Elysia</taxon>
    </lineage>
</organism>
<sequence>MGGIIQATEIFKTVERAGRVEKTCLTKRSYWKAWDKRYNSNSPSTSIKKGLCKTSLHLQTYLSSDLVKHVGYPLMLPTSSVTQKPAVSSSCLVFNQKSLGVTVEPILGIEKWAELCRLGSANRLFPTNSRGHFTPTLVAERCWFCHQRVRLCVRKLRPPEVLKHLDQCCDRFVYFTLCYITAHWIWREKTPKRTSQPLRRLDQSEDQPTCLLYTDISSSAGVSSHTACMRTHPTSYLYHCD</sequence>
<reference evidence="1" key="1">
    <citation type="journal article" date="2023" name="G3 (Bethesda)">
        <title>A reference genome for the long-term kleptoplast-retaining sea slug Elysia crispata morphotype clarki.</title>
        <authorList>
            <person name="Eastman K.E."/>
            <person name="Pendleton A.L."/>
            <person name="Shaikh M.A."/>
            <person name="Suttiyut T."/>
            <person name="Ogas R."/>
            <person name="Tomko P."/>
            <person name="Gavelis G."/>
            <person name="Widhalm J.R."/>
            <person name="Wisecaver J.H."/>
        </authorList>
    </citation>
    <scope>NUCLEOTIDE SEQUENCE</scope>
    <source>
        <strain evidence="1">ECLA1</strain>
    </source>
</reference>
<comment type="caution">
    <text evidence="1">The sequence shown here is derived from an EMBL/GenBank/DDBJ whole genome shotgun (WGS) entry which is preliminary data.</text>
</comment>
<dbReference type="Proteomes" id="UP001283361">
    <property type="component" value="Unassembled WGS sequence"/>
</dbReference>
<gene>
    <name evidence="1" type="ORF">RRG08_038283</name>
</gene>
<keyword evidence="2" id="KW-1185">Reference proteome</keyword>
<name>A0AAE1AMX6_9GAST</name>
<accession>A0AAE1AMX6</accession>
<evidence type="ECO:0000313" key="2">
    <source>
        <dbReference type="Proteomes" id="UP001283361"/>
    </source>
</evidence>
<evidence type="ECO:0000313" key="1">
    <source>
        <dbReference type="EMBL" id="KAK3790792.1"/>
    </source>
</evidence>
<dbReference type="EMBL" id="JAWDGP010001519">
    <property type="protein sequence ID" value="KAK3790792.1"/>
    <property type="molecule type" value="Genomic_DNA"/>
</dbReference>
<protein>
    <submittedName>
        <fullName evidence="1">Uncharacterized protein</fullName>
    </submittedName>
</protein>
<dbReference type="AlphaFoldDB" id="A0AAE1AMX6"/>
<proteinExistence type="predicted"/>